<comment type="caution">
    <text evidence="1">The sequence shown here is derived from an EMBL/GenBank/DDBJ whole genome shotgun (WGS) entry which is preliminary data.</text>
</comment>
<sequence length="160" mass="17953">MPKWEEIRDDLFEAVIRVQPPLSKDQQAGVVRIMNERGHDMVWNAIRKMPGRRTLQHWNADTHQAVLLALIEQMKPTGADWAGVVALLRGKGYGFSEGALTPFYASTDMSNKQPTVWDHDAHLALLQATMAEAPPTPAQWDKILDRVAQKGYKYTASAAM</sequence>
<proteinExistence type="predicted"/>
<dbReference type="AlphaFoldDB" id="A0A175WBV7"/>
<evidence type="ECO:0000313" key="2">
    <source>
        <dbReference type="Proteomes" id="UP000078237"/>
    </source>
</evidence>
<protein>
    <submittedName>
        <fullName evidence="1">Uncharacterized protein</fullName>
    </submittedName>
</protein>
<accession>A0A175WBV7</accession>
<dbReference type="VEuPathDB" id="FungiDB:MMYC01_201379"/>
<dbReference type="OrthoDB" id="4777826at2759"/>
<gene>
    <name evidence="1" type="ORF">MMYC01_201379</name>
</gene>
<evidence type="ECO:0000313" key="1">
    <source>
        <dbReference type="EMBL" id="KXX81207.1"/>
    </source>
</evidence>
<dbReference type="Proteomes" id="UP000078237">
    <property type="component" value="Unassembled WGS sequence"/>
</dbReference>
<reference evidence="1 2" key="1">
    <citation type="journal article" date="2016" name="Genome Announc.">
        <title>Genome Sequence of Madurella mycetomatis mm55, Isolated from a Human Mycetoma Case in Sudan.</title>
        <authorList>
            <person name="Smit S."/>
            <person name="Derks M.F."/>
            <person name="Bervoets S."/>
            <person name="Fahal A."/>
            <person name="van Leeuwen W."/>
            <person name="van Belkum A."/>
            <person name="van de Sande W.W."/>
        </authorList>
    </citation>
    <scope>NUCLEOTIDE SEQUENCE [LARGE SCALE GENOMIC DNA]</scope>
    <source>
        <strain evidence="2">mm55</strain>
    </source>
</reference>
<dbReference type="EMBL" id="LCTW02000040">
    <property type="protein sequence ID" value="KXX81207.1"/>
    <property type="molecule type" value="Genomic_DNA"/>
</dbReference>
<organism evidence="1 2">
    <name type="scientific">Madurella mycetomatis</name>
    <dbReference type="NCBI Taxonomy" id="100816"/>
    <lineage>
        <taxon>Eukaryota</taxon>
        <taxon>Fungi</taxon>
        <taxon>Dikarya</taxon>
        <taxon>Ascomycota</taxon>
        <taxon>Pezizomycotina</taxon>
        <taxon>Sordariomycetes</taxon>
        <taxon>Sordariomycetidae</taxon>
        <taxon>Sordariales</taxon>
        <taxon>Sordariales incertae sedis</taxon>
        <taxon>Madurella</taxon>
    </lineage>
</organism>
<keyword evidence="2" id="KW-1185">Reference proteome</keyword>
<name>A0A175WBV7_9PEZI</name>